<keyword evidence="2" id="KW-1185">Reference proteome</keyword>
<evidence type="ECO:0000313" key="1">
    <source>
        <dbReference type="EMBL" id="KAI3699787.1"/>
    </source>
</evidence>
<dbReference type="Proteomes" id="UP001055811">
    <property type="component" value="Linkage Group LG08"/>
</dbReference>
<sequence>MDFLLTICLYEVYDLHPSATNYQRQTPDVLAPTYFVTQFLKTLVQVPLFTPSTISSSQSAQFHFTLFPFLLERLKSQLGMSQF</sequence>
<reference evidence="1 2" key="2">
    <citation type="journal article" date="2022" name="Mol. Ecol. Resour.">
        <title>The genomes of chicory, endive, great burdock and yacon provide insights into Asteraceae paleo-polyploidization history and plant inulin production.</title>
        <authorList>
            <person name="Fan W."/>
            <person name="Wang S."/>
            <person name="Wang H."/>
            <person name="Wang A."/>
            <person name="Jiang F."/>
            <person name="Liu H."/>
            <person name="Zhao H."/>
            <person name="Xu D."/>
            <person name="Zhang Y."/>
        </authorList>
    </citation>
    <scope>NUCLEOTIDE SEQUENCE [LARGE SCALE GENOMIC DNA]</scope>
    <source>
        <strain evidence="2">cv. Punajuju</strain>
        <tissue evidence="1">Leaves</tissue>
    </source>
</reference>
<organism evidence="1 2">
    <name type="scientific">Cichorium intybus</name>
    <name type="common">Chicory</name>
    <dbReference type="NCBI Taxonomy" id="13427"/>
    <lineage>
        <taxon>Eukaryota</taxon>
        <taxon>Viridiplantae</taxon>
        <taxon>Streptophyta</taxon>
        <taxon>Embryophyta</taxon>
        <taxon>Tracheophyta</taxon>
        <taxon>Spermatophyta</taxon>
        <taxon>Magnoliopsida</taxon>
        <taxon>eudicotyledons</taxon>
        <taxon>Gunneridae</taxon>
        <taxon>Pentapetalae</taxon>
        <taxon>asterids</taxon>
        <taxon>campanulids</taxon>
        <taxon>Asterales</taxon>
        <taxon>Asteraceae</taxon>
        <taxon>Cichorioideae</taxon>
        <taxon>Cichorieae</taxon>
        <taxon>Cichoriinae</taxon>
        <taxon>Cichorium</taxon>
    </lineage>
</organism>
<evidence type="ECO:0000313" key="2">
    <source>
        <dbReference type="Proteomes" id="UP001055811"/>
    </source>
</evidence>
<accession>A0ACB8ZP61</accession>
<dbReference type="EMBL" id="CM042016">
    <property type="protein sequence ID" value="KAI3699787.1"/>
    <property type="molecule type" value="Genomic_DNA"/>
</dbReference>
<gene>
    <name evidence="1" type="ORF">L2E82_44319</name>
</gene>
<reference evidence="2" key="1">
    <citation type="journal article" date="2022" name="Mol. Ecol. Resour.">
        <title>The genomes of chicory, endive, great burdock and yacon provide insights into Asteraceae palaeo-polyploidization history and plant inulin production.</title>
        <authorList>
            <person name="Fan W."/>
            <person name="Wang S."/>
            <person name="Wang H."/>
            <person name="Wang A."/>
            <person name="Jiang F."/>
            <person name="Liu H."/>
            <person name="Zhao H."/>
            <person name="Xu D."/>
            <person name="Zhang Y."/>
        </authorList>
    </citation>
    <scope>NUCLEOTIDE SEQUENCE [LARGE SCALE GENOMIC DNA]</scope>
    <source>
        <strain evidence="2">cv. Punajuju</strain>
    </source>
</reference>
<name>A0ACB8ZP61_CICIN</name>
<protein>
    <submittedName>
        <fullName evidence="1">Uncharacterized protein</fullName>
    </submittedName>
</protein>
<comment type="caution">
    <text evidence="1">The sequence shown here is derived from an EMBL/GenBank/DDBJ whole genome shotgun (WGS) entry which is preliminary data.</text>
</comment>
<proteinExistence type="predicted"/>